<dbReference type="FunFam" id="1.10.167.10:FF:000001">
    <property type="entry name" value="Putative regulator of g-protein signaling 12"/>
    <property type="match status" value="1"/>
</dbReference>
<dbReference type="PROSITE" id="PS50106">
    <property type="entry name" value="PDZ"/>
    <property type="match status" value="1"/>
</dbReference>
<dbReference type="PROSITE" id="PS01179">
    <property type="entry name" value="PID"/>
    <property type="match status" value="1"/>
</dbReference>
<feature type="region of interest" description="Disordered" evidence="5">
    <location>
        <begin position="370"/>
        <end position="401"/>
    </location>
</feature>
<evidence type="ECO:0008006" key="11">
    <source>
        <dbReference type="Google" id="ProtNLM"/>
    </source>
</evidence>
<dbReference type="SMART" id="SM00462">
    <property type="entry name" value="PTB"/>
    <property type="match status" value="1"/>
</dbReference>
<dbReference type="CDD" id="cd06710">
    <property type="entry name" value="PDZ_RGS12-like"/>
    <property type="match status" value="1"/>
</dbReference>
<feature type="domain" description="RBD" evidence="9">
    <location>
        <begin position="897"/>
        <end position="967"/>
    </location>
</feature>
<sequence length="1235" mass="136881">MHPIRRRKKRPNYGVRTVELSRGKNGFGFTISGQQPCILSCIVAGSPAENAGLRAGDYLVAVEGQSVSKVPHDDVVRLIGASSGILKLQIAENYYSDSSDDDVVVTARQKPKYPHKPRNNANNARSAALTQQSRAAKVVRDLRTGAMFEEQVVVPEETKPISPLRGIKLMPDLNLHQWKPPCHLAAPLARIILPSTSNDLANQPVVEEPIYQAIIGYLGTIEMPRKLPPGSRLQIVRGCIKRLRAEKRSHTAVLMSVFNQSLKLTNGSGQTLAVYPADRVTFCGASSEEDRRHFGIVTTSADEDPSNSCHVFAVDPRPHAEHQQRAQTFKVECNVEPSTGQCREFPQNCDPIITPIKVFYESGMRQNDIDEPVMANSPQPSNDSTTTTSNSDSGIGFRDDCGNQSDRILVVDVQNQRLHIQQIDESDQPTHRVSTVQCTKRLTVRAMPDPVVPGGGGGCNRSQSPLSTSSDSPGVANENMSVSSGATKSPDVTMLLFDGNKNSTVIENTNNTMVFNGMEVNGNRSADDMSLGSARSQDALLMSYKLSPKVFNVPNMQPPPTSHSLEDLKVTEQSRETSAVSMKLSQFGSLQELRSFVSDCFESSAAVQNSHEDPDQGVSCWASSFEKLLEDPDGLQTFAEFLKKEFSHENIYFWVACERYRWLEGEDARREAAHQIFEKHLAVGASEPVNVDSQARQVSADELNQAQPTLFLQAQKQIFNLMKFDSYPRFIKSELYKECLLREISGEALPLQGKLDSGLQLHQNTPLHQTHSKLKKSRSDAEERRRKSLLPWSRKARCKSRDRSDAESVSSSRSSLASWDLALSPALCRVVLPDGATAVVQIRPPQTVGQLVVRLLDKRGLRYANFQVFIGHSSKAVPLDEDAAVLGAQEVRVEDRVVFRLDLPNRKTVAVKSRQGKTLAQVLRPILHKYGYRLEMVTLCLMSENEVVEPTAPVTAVDNQRLQVLTRSTPTECSHLGWRVGDCHGKVKSAPTLDEITNRVFEELLRGKADNLTQASDQGSVRSDDWGSEHSSGILGRFIRRDSAFLEKHREGRHKAKKGAKYGSNGADESRAKPALSKLPPLIAKWKPTVKLDGRSESDVLYEGLKRAQRSRLEDQRGTEINFELPDFLKDKENAPQSGKKVRKTTSKFYQTAELSQASSQESLRFVDQSFSNDGIVPTTEAAEEYFLGTESVQTPPPLPPKPKHLPPSTSWPPQSRPGRTRRAVYLDQPSSSFV</sequence>
<evidence type="ECO:0000259" key="6">
    <source>
        <dbReference type="PROSITE" id="PS01179"/>
    </source>
</evidence>
<evidence type="ECO:0000313" key="10">
    <source>
        <dbReference type="EMBL" id="JAT29755.1"/>
    </source>
</evidence>
<evidence type="ECO:0000256" key="5">
    <source>
        <dbReference type="SAM" id="MobiDB-lite"/>
    </source>
</evidence>
<dbReference type="AlphaFoldDB" id="A0A1B6M1F9"/>
<dbReference type="InterPro" id="IPR006020">
    <property type="entry name" value="PTB/PI_dom"/>
</dbReference>
<dbReference type="InterPro" id="IPR011993">
    <property type="entry name" value="PH-like_dom_sf"/>
</dbReference>
<feature type="compositionally biased region" description="Low complexity" evidence="5">
    <location>
        <begin position="462"/>
        <end position="472"/>
    </location>
</feature>
<dbReference type="InterPro" id="IPR036034">
    <property type="entry name" value="PDZ_sf"/>
</dbReference>
<reference evidence="10" key="1">
    <citation type="submission" date="2015-11" db="EMBL/GenBank/DDBJ databases">
        <title>De novo transcriptome assembly of four potential Pierce s Disease insect vectors from Arizona vineyards.</title>
        <authorList>
            <person name="Tassone E.E."/>
        </authorList>
    </citation>
    <scope>NUCLEOTIDE SEQUENCE</scope>
</reference>
<dbReference type="GO" id="GO:0008277">
    <property type="term" value="P:regulation of G protein-coupled receptor signaling pathway"/>
    <property type="evidence" value="ECO:0007669"/>
    <property type="project" value="TreeGrafter"/>
</dbReference>
<dbReference type="Pfam" id="PF00615">
    <property type="entry name" value="RGS"/>
    <property type="match status" value="1"/>
</dbReference>
<dbReference type="GO" id="GO:0005634">
    <property type="term" value="C:nucleus"/>
    <property type="evidence" value="ECO:0007669"/>
    <property type="project" value="TreeGrafter"/>
</dbReference>
<feature type="domain" description="RBD" evidence="9">
    <location>
        <begin position="826"/>
        <end position="896"/>
    </location>
</feature>
<dbReference type="InterPro" id="IPR003116">
    <property type="entry name" value="RBD_dom"/>
</dbReference>
<dbReference type="GO" id="GO:0007165">
    <property type="term" value="P:signal transduction"/>
    <property type="evidence" value="ECO:0007669"/>
    <property type="project" value="InterPro"/>
</dbReference>
<dbReference type="GO" id="GO:0005737">
    <property type="term" value="C:cytoplasm"/>
    <property type="evidence" value="ECO:0007669"/>
    <property type="project" value="UniProtKB-SubCell"/>
</dbReference>
<dbReference type="CDD" id="cd17067">
    <property type="entry name" value="RBD2_RGS12_like"/>
    <property type="match status" value="1"/>
</dbReference>
<dbReference type="Gene3D" id="1.10.196.10">
    <property type="match status" value="1"/>
</dbReference>
<dbReference type="SUPFAM" id="SSF48097">
    <property type="entry name" value="Regulator of G-protein signaling, RGS"/>
    <property type="match status" value="1"/>
</dbReference>
<feature type="compositionally biased region" description="Low complexity" evidence="5">
    <location>
        <begin position="381"/>
        <end position="393"/>
    </location>
</feature>
<dbReference type="Gene3D" id="1.10.167.10">
    <property type="entry name" value="Regulator of G-protein Signalling 4, domain 2"/>
    <property type="match status" value="1"/>
</dbReference>
<dbReference type="PROSITE" id="PS50132">
    <property type="entry name" value="RGS"/>
    <property type="match status" value="1"/>
</dbReference>
<feature type="domain" description="RGS" evidence="8">
    <location>
        <begin position="624"/>
        <end position="740"/>
    </location>
</feature>
<feature type="domain" description="PDZ" evidence="7">
    <location>
        <begin position="17"/>
        <end position="94"/>
    </location>
</feature>
<feature type="domain" description="PID" evidence="6">
    <location>
        <begin position="217"/>
        <end position="312"/>
    </location>
</feature>
<keyword evidence="3" id="KW-0963">Cytoplasm</keyword>
<dbReference type="InterPro" id="IPR029071">
    <property type="entry name" value="Ubiquitin-like_domsf"/>
</dbReference>
<keyword evidence="4" id="KW-0677">Repeat</keyword>
<gene>
    <name evidence="10" type="ORF">g.15197</name>
</gene>
<evidence type="ECO:0000256" key="4">
    <source>
        <dbReference type="ARBA" id="ARBA00022737"/>
    </source>
</evidence>
<evidence type="ECO:0000256" key="2">
    <source>
        <dbReference type="ARBA" id="ARBA00022468"/>
    </source>
</evidence>
<dbReference type="InterPro" id="IPR003109">
    <property type="entry name" value="GoLoco_motif"/>
</dbReference>
<keyword evidence="2" id="KW-0343">GTPase activation</keyword>
<dbReference type="Pfam" id="PF00595">
    <property type="entry name" value="PDZ"/>
    <property type="match status" value="1"/>
</dbReference>
<evidence type="ECO:0000259" key="8">
    <source>
        <dbReference type="PROSITE" id="PS50132"/>
    </source>
</evidence>
<dbReference type="SMART" id="SM00390">
    <property type="entry name" value="GoLoco"/>
    <property type="match status" value="1"/>
</dbReference>
<feature type="region of interest" description="Disordered" evidence="5">
    <location>
        <begin position="447"/>
        <end position="490"/>
    </location>
</feature>
<dbReference type="InterPro" id="IPR016137">
    <property type="entry name" value="RGS"/>
</dbReference>
<dbReference type="Gene3D" id="2.30.42.10">
    <property type="match status" value="1"/>
</dbReference>
<feature type="region of interest" description="Disordered" evidence="5">
    <location>
        <begin position="112"/>
        <end position="131"/>
    </location>
</feature>
<dbReference type="SUPFAM" id="SSF54236">
    <property type="entry name" value="Ubiquitin-like"/>
    <property type="match status" value="2"/>
</dbReference>
<evidence type="ECO:0000259" key="7">
    <source>
        <dbReference type="PROSITE" id="PS50106"/>
    </source>
</evidence>
<evidence type="ECO:0000256" key="3">
    <source>
        <dbReference type="ARBA" id="ARBA00022490"/>
    </source>
</evidence>
<dbReference type="CDD" id="cd01817">
    <property type="entry name" value="RBD1_RGS12_like"/>
    <property type="match status" value="1"/>
</dbReference>
<dbReference type="GO" id="GO:0005096">
    <property type="term" value="F:GTPase activator activity"/>
    <property type="evidence" value="ECO:0007669"/>
    <property type="project" value="UniProtKB-KW"/>
</dbReference>
<feature type="compositionally biased region" description="Basic residues" evidence="5">
    <location>
        <begin position="1051"/>
        <end position="1060"/>
    </location>
</feature>
<feature type="compositionally biased region" description="Polar residues" evidence="5">
    <location>
        <begin position="478"/>
        <end position="487"/>
    </location>
</feature>
<dbReference type="Gene3D" id="3.10.20.90">
    <property type="entry name" value="Phosphatidylinositol 3-kinase Catalytic Subunit, Chain A, domain 1"/>
    <property type="match status" value="2"/>
</dbReference>
<dbReference type="InterPro" id="IPR001478">
    <property type="entry name" value="PDZ"/>
</dbReference>
<dbReference type="EMBL" id="GEBQ01010222">
    <property type="protein sequence ID" value="JAT29755.1"/>
    <property type="molecule type" value="Transcribed_RNA"/>
</dbReference>
<dbReference type="InterPro" id="IPR046995">
    <property type="entry name" value="RGS10/12/14-like"/>
</dbReference>
<dbReference type="GO" id="GO:0005886">
    <property type="term" value="C:plasma membrane"/>
    <property type="evidence" value="ECO:0007669"/>
    <property type="project" value="TreeGrafter"/>
</dbReference>
<dbReference type="SMART" id="SM00228">
    <property type="entry name" value="PDZ"/>
    <property type="match status" value="1"/>
</dbReference>
<dbReference type="PRINTS" id="PR01301">
    <property type="entry name" value="RGSPROTEIN"/>
</dbReference>
<organism evidence="10">
    <name type="scientific">Graphocephala atropunctata</name>
    <dbReference type="NCBI Taxonomy" id="36148"/>
    <lineage>
        <taxon>Eukaryota</taxon>
        <taxon>Metazoa</taxon>
        <taxon>Ecdysozoa</taxon>
        <taxon>Arthropoda</taxon>
        <taxon>Hexapoda</taxon>
        <taxon>Insecta</taxon>
        <taxon>Pterygota</taxon>
        <taxon>Neoptera</taxon>
        <taxon>Paraneoptera</taxon>
        <taxon>Hemiptera</taxon>
        <taxon>Auchenorrhyncha</taxon>
        <taxon>Membracoidea</taxon>
        <taxon>Cicadellidae</taxon>
        <taxon>Cicadellinae</taxon>
        <taxon>Cicadellini</taxon>
        <taxon>Graphocephala</taxon>
    </lineage>
</organism>
<dbReference type="SUPFAM" id="SSF50156">
    <property type="entry name" value="PDZ domain-like"/>
    <property type="match status" value="1"/>
</dbReference>
<dbReference type="Gene3D" id="2.30.29.30">
    <property type="entry name" value="Pleckstrin-homology domain (PH domain)/Phosphotyrosine-binding domain (PTB)"/>
    <property type="match status" value="1"/>
</dbReference>
<evidence type="ECO:0000256" key="1">
    <source>
        <dbReference type="ARBA" id="ARBA00004496"/>
    </source>
</evidence>
<feature type="region of interest" description="Disordered" evidence="5">
    <location>
        <begin position="763"/>
        <end position="788"/>
    </location>
</feature>
<dbReference type="PROSITE" id="PS50898">
    <property type="entry name" value="RBD"/>
    <property type="match status" value="2"/>
</dbReference>
<dbReference type="PANTHER" id="PTHR45945:SF3">
    <property type="entry name" value="REGULATOR OF G-PROTEIN SIGNALING LOCO"/>
    <property type="match status" value="1"/>
</dbReference>
<dbReference type="PROSITE" id="PS50877">
    <property type="entry name" value="GOLOCO"/>
    <property type="match status" value="1"/>
</dbReference>
<feature type="compositionally biased region" description="Low complexity" evidence="5">
    <location>
        <begin position="119"/>
        <end position="128"/>
    </location>
</feature>
<dbReference type="SMART" id="SM00315">
    <property type="entry name" value="RGS"/>
    <property type="match status" value="1"/>
</dbReference>
<dbReference type="Pfam" id="PF02196">
    <property type="entry name" value="RBD"/>
    <property type="match status" value="1"/>
</dbReference>
<dbReference type="SMART" id="SM00455">
    <property type="entry name" value="RBD"/>
    <property type="match status" value="2"/>
</dbReference>
<name>A0A1B6M1F9_9HEMI</name>
<comment type="subcellular location">
    <subcellularLocation>
        <location evidence="1">Cytoplasm</location>
    </subcellularLocation>
</comment>
<proteinExistence type="predicted"/>
<feature type="region of interest" description="Disordered" evidence="5">
    <location>
        <begin position="1183"/>
        <end position="1235"/>
    </location>
</feature>
<dbReference type="GO" id="GO:0048699">
    <property type="term" value="P:generation of neurons"/>
    <property type="evidence" value="ECO:0007669"/>
    <property type="project" value="UniProtKB-ARBA"/>
</dbReference>
<dbReference type="SUPFAM" id="SSF50729">
    <property type="entry name" value="PH domain-like"/>
    <property type="match status" value="1"/>
</dbReference>
<accession>A0A1B6M1F9</accession>
<dbReference type="InterPro" id="IPR044926">
    <property type="entry name" value="RGS_subdomain_2"/>
</dbReference>
<dbReference type="InterPro" id="IPR024066">
    <property type="entry name" value="RGS_subdom1/3"/>
</dbReference>
<evidence type="ECO:0000259" key="9">
    <source>
        <dbReference type="PROSITE" id="PS50898"/>
    </source>
</evidence>
<dbReference type="PANTHER" id="PTHR45945">
    <property type="entry name" value="REGULATOR OF G-PROTEIN SIGNALING LOCO"/>
    <property type="match status" value="1"/>
</dbReference>
<dbReference type="Pfam" id="PF00640">
    <property type="entry name" value="PID"/>
    <property type="match status" value="1"/>
</dbReference>
<protein>
    <recommendedName>
        <fullName evidence="11">Regulator of G-protein signaling loco</fullName>
    </recommendedName>
</protein>
<dbReference type="InterPro" id="IPR036305">
    <property type="entry name" value="RGS_sf"/>
</dbReference>
<feature type="region of interest" description="Disordered" evidence="5">
    <location>
        <begin position="1049"/>
        <end position="1075"/>
    </location>
</feature>